<dbReference type="RefSeq" id="WP_009197580.1">
    <property type="nucleotide sequence ID" value="NZ_AODQ01000212.1"/>
</dbReference>
<sequence>MATPHTFTLLSPADWQDYELLDCGDFEKLERFGRYILARPEPQAVWEKALPEAEWERQAHARYVREKGRQENIVLNAEKGAWQALKNMPEQWQIGYRHAGMQLQFRLALTAFGHIGVFPEQAENWNWIYQTLQQLPIQRPRVLNLFAYTGGASLAAAAAGADVTHLDSIRQTVSWSNQNRELSQLPDIRWVVEDAMKFVRREAKRGNRYHGIIMDPPSYGRGPKGEKWVLEQDLNELVALAGQLLEPANSFLLLNLYSMGLSALVMANLVRQHMGVEHPQMGELYLQAKSGHQLPLGTYLRFIR</sequence>
<dbReference type="GO" id="GO:0032259">
    <property type="term" value="P:methylation"/>
    <property type="evidence" value="ECO:0007669"/>
    <property type="project" value="UniProtKB-KW"/>
</dbReference>
<evidence type="ECO:0000259" key="4">
    <source>
        <dbReference type="Pfam" id="PF10672"/>
    </source>
</evidence>
<dbReference type="OrthoDB" id="9805492at2"/>
<dbReference type="InterPro" id="IPR013780">
    <property type="entry name" value="Glyco_hydro_b"/>
</dbReference>
<accession>M7NFS9</accession>
<dbReference type="EMBL" id="AODQ01000212">
    <property type="protein sequence ID" value="EMR00675.1"/>
    <property type="molecule type" value="Genomic_DNA"/>
</dbReference>
<dbReference type="PANTHER" id="PTHR43042">
    <property type="entry name" value="SAM-DEPENDENT METHYLTRANSFERASE"/>
    <property type="match status" value="1"/>
</dbReference>
<evidence type="ECO:0000313" key="6">
    <source>
        <dbReference type="Proteomes" id="UP000011910"/>
    </source>
</evidence>
<reference evidence="5 6" key="1">
    <citation type="journal article" date="2013" name="Genome Announc.">
        <title>Draft Genome Sequence of Cesiribacter andamanensis Strain AMV16T, Isolated from a Soil Sample from a Mud Volcano in the Andaman Islands, India.</title>
        <authorList>
            <person name="Shivaji S."/>
            <person name="Ara S."/>
            <person name="Begum Z."/>
            <person name="Srinivas T.N."/>
            <person name="Singh A."/>
            <person name="Kumar Pinnaka A."/>
        </authorList>
    </citation>
    <scope>NUCLEOTIDE SEQUENCE [LARGE SCALE GENOMIC DNA]</scope>
    <source>
        <strain evidence="5 6">AMV16</strain>
    </source>
</reference>
<dbReference type="AlphaFoldDB" id="M7NFS9"/>
<dbReference type="eggNOG" id="COG1092">
    <property type="taxonomic scope" value="Bacteria"/>
</dbReference>
<evidence type="ECO:0000256" key="1">
    <source>
        <dbReference type="ARBA" id="ARBA00022603"/>
    </source>
</evidence>
<evidence type="ECO:0000313" key="5">
    <source>
        <dbReference type="EMBL" id="EMR00675.1"/>
    </source>
</evidence>
<dbReference type="PATRIC" id="fig|1279009.4.peg.4232"/>
<dbReference type="SUPFAM" id="SSF53335">
    <property type="entry name" value="S-adenosyl-L-methionine-dependent methyltransferases"/>
    <property type="match status" value="1"/>
</dbReference>
<dbReference type="Proteomes" id="UP000011910">
    <property type="component" value="Unassembled WGS sequence"/>
</dbReference>
<keyword evidence="3" id="KW-0949">S-adenosyl-L-methionine</keyword>
<dbReference type="STRING" id="1279009.ADICEAN_04205"/>
<keyword evidence="1 5" id="KW-0489">Methyltransferase</keyword>
<keyword evidence="6" id="KW-1185">Reference proteome</keyword>
<dbReference type="Gene3D" id="3.40.50.150">
    <property type="entry name" value="Vaccinia Virus protein VP39"/>
    <property type="match status" value="1"/>
</dbReference>
<comment type="caution">
    <text evidence="5">The sequence shown here is derived from an EMBL/GenBank/DDBJ whole genome shotgun (WGS) entry which is preliminary data.</text>
</comment>
<feature type="domain" description="S-adenosylmethionine-dependent methyltransferase" evidence="4">
    <location>
        <begin position="101"/>
        <end position="252"/>
    </location>
</feature>
<organism evidence="5 6">
    <name type="scientific">Cesiribacter andamanensis AMV16</name>
    <dbReference type="NCBI Taxonomy" id="1279009"/>
    <lineage>
        <taxon>Bacteria</taxon>
        <taxon>Pseudomonadati</taxon>
        <taxon>Bacteroidota</taxon>
        <taxon>Cytophagia</taxon>
        <taxon>Cytophagales</taxon>
        <taxon>Cesiribacteraceae</taxon>
        <taxon>Cesiribacter</taxon>
    </lineage>
</organism>
<dbReference type="PANTHER" id="PTHR43042:SF2">
    <property type="entry name" value="SAM-DEPENDENT METHYLTRANSFERASE"/>
    <property type="match status" value="1"/>
</dbReference>
<evidence type="ECO:0000256" key="2">
    <source>
        <dbReference type="ARBA" id="ARBA00022679"/>
    </source>
</evidence>
<protein>
    <submittedName>
        <fullName evidence="5">Ribosomal RNA large subunit methyltransferase I</fullName>
        <ecNumber evidence="5">2.1.1.191</ecNumber>
    </submittedName>
</protein>
<name>M7NFS9_9BACT</name>
<gene>
    <name evidence="5" type="primary">rlmI_2</name>
    <name evidence="5" type="ORF">ADICEAN_04205</name>
</gene>
<dbReference type="InterPro" id="IPR029063">
    <property type="entry name" value="SAM-dependent_MTases_sf"/>
</dbReference>
<dbReference type="Pfam" id="PF10672">
    <property type="entry name" value="Methyltrans_SAM"/>
    <property type="match status" value="1"/>
</dbReference>
<proteinExistence type="predicted"/>
<evidence type="ECO:0000256" key="3">
    <source>
        <dbReference type="ARBA" id="ARBA00022691"/>
    </source>
</evidence>
<dbReference type="EC" id="2.1.1.191" evidence="5"/>
<dbReference type="GO" id="GO:0008168">
    <property type="term" value="F:methyltransferase activity"/>
    <property type="evidence" value="ECO:0007669"/>
    <property type="project" value="UniProtKB-KW"/>
</dbReference>
<keyword evidence="2 5" id="KW-0808">Transferase</keyword>
<dbReference type="InterPro" id="IPR019614">
    <property type="entry name" value="SAM-dep_methyl-trfase"/>
</dbReference>
<dbReference type="Gene3D" id="2.60.40.1180">
    <property type="entry name" value="Golgi alpha-mannosidase II"/>
    <property type="match status" value="1"/>
</dbReference>